<evidence type="ECO:0000256" key="9">
    <source>
        <dbReference type="ARBA" id="ARBA00034328"/>
    </source>
</evidence>
<evidence type="ECO:0000256" key="2">
    <source>
        <dbReference type="ARBA" id="ARBA00022630"/>
    </source>
</evidence>
<evidence type="ECO:0000256" key="3">
    <source>
        <dbReference type="ARBA" id="ARBA00022643"/>
    </source>
</evidence>
<dbReference type="InterPro" id="IPR037069">
    <property type="entry name" value="AcylCoA_DH/ox_N_sf"/>
</dbReference>
<keyword evidence="6" id="KW-0503">Monooxygenase</keyword>
<dbReference type="GO" id="GO:0005737">
    <property type="term" value="C:cytoplasm"/>
    <property type="evidence" value="ECO:0007669"/>
    <property type="project" value="UniProtKB-SubCell"/>
</dbReference>
<dbReference type="PIRSF" id="PIRSF016578">
    <property type="entry name" value="HsaA"/>
    <property type="match status" value="1"/>
</dbReference>
<dbReference type="GO" id="GO:0004497">
    <property type="term" value="F:monooxygenase activity"/>
    <property type="evidence" value="ECO:0007669"/>
    <property type="project" value="UniProtKB-KW"/>
</dbReference>
<keyword evidence="2" id="KW-0285">Flavoprotein</keyword>
<dbReference type="Gene3D" id="2.40.110.10">
    <property type="entry name" value="Butyryl-CoA Dehydrogenase, subunit A, domain 2"/>
    <property type="match status" value="1"/>
</dbReference>
<evidence type="ECO:0000256" key="7">
    <source>
        <dbReference type="ARBA" id="ARBA00034307"/>
    </source>
</evidence>
<keyword evidence="4" id="KW-0547">Nucleotide-binding</keyword>
<evidence type="ECO:0000256" key="6">
    <source>
        <dbReference type="ARBA" id="ARBA00023033"/>
    </source>
</evidence>
<evidence type="ECO:0000256" key="10">
    <source>
        <dbReference type="ARBA" id="ARBA00034345"/>
    </source>
</evidence>
<dbReference type="EMBL" id="SJJR01000008">
    <property type="protein sequence ID" value="TCB96716.1"/>
    <property type="molecule type" value="Genomic_DNA"/>
</dbReference>
<keyword evidence="17" id="KW-1185">Reference proteome</keyword>
<evidence type="ECO:0000259" key="15">
    <source>
        <dbReference type="Pfam" id="PF08028"/>
    </source>
</evidence>
<comment type="subcellular location">
    <subcellularLocation>
        <location evidence="1">Cytoplasm</location>
    </subcellularLocation>
</comment>
<feature type="domain" description="Acyl-CoA dehydrogenase C-terminal" evidence="15">
    <location>
        <begin position="229"/>
        <end position="371"/>
    </location>
</feature>
<proteinExistence type="inferred from homology"/>
<dbReference type="Gene3D" id="1.10.540.10">
    <property type="entry name" value="Acyl-CoA dehydrogenase/oxidase, N-terminal domain"/>
    <property type="match status" value="1"/>
</dbReference>
<evidence type="ECO:0000259" key="14">
    <source>
        <dbReference type="Pfam" id="PF02770"/>
    </source>
</evidence>
<reference evidence="16 17" key="1">
    <citation type="submission" date="2019-02" db="EMBL/GenBank/DDBJ databases">
        <title>Jishengella sp. nov., isolated from a root of Zingiber montanum.</title>
        <authorList>
            <person name="Kuncharoen N."/>
            <person name="Kudo T."/>
            <person name="Masahiro Y."/>
            <person name="Ohkuma M."/>
            <person name="Tanasupawat S."/>
        </authorList>
    </citation>
    <scope>NUCLEOTIDE SEQUENCE [LARGE SCALE GENOMIC DNA]</scope>
    <source>
        <strain evidence="16 17">PLAI 1-1</strain>
    </source>
</reference>
<sequence>MSTPWADIFAAELKLLRDTAADRDRRGGSDRESVRALKAAGVTRVRLAVDEGGHAASVSDLFDLVVDLAAADSSIAHALRAHFVFGEGALHSRGRGGDRWLAEIAAGRTFGSAVSEQSDLRPMDLQVTIERDGDGYRLSGNKHYTTGSVYADWIQVLARDESGGIVRTRIPTDRDGVDIRDDFDGIGQRGSASGSIRFTNVRLAADEVSADDGTGPRSARYRKTFSQLYLAALLAGIAEAARDEAARYVLTRARVAAHGHTDRPRDDLFVQRGIGQIAADAAAARSLVRTAAQRLDTASELITRTGDAPSVDELAALSVEVTQVHTVVSRLAIAAAERVFTVGSGSAVSAALNLDRHWRNARTVSAHSPMDYKDQVVGAYVLNGAHPPDNGYF</sequence>
<evidence type="ECO:0000313" key="17">
    <source>
        <dbReference type="Proteomes" id="UP000292274"/>
    </source>
</evidence>
<dbReference type="GO" id="GO:0006552">
    <property type="term" value="P:L-leucine catabolic process"/>
    <property type="evidence" value="ECO:0007669"/>
    <property type="project" value="TreeGrafter"/>
</dbReference>
<comment type="catalytic activity">
    <reaction evidence="11">
        <text>dibenzothiophene + FMNH2 + O2 = dibenzothiophene 5-oxide + FMN + H2O + H(+)</text>
        <dbReference type="Rhea" id="RHEA:49076"/>
        <dbReference type="ChEBI" id="CHEBI:15377"/>
        <dbReference type="ChEBI" id="CHEBI:15378"/>
        <dbReference type="ChEBI" id="CHEBI:15379"/>
        <dbReference type="ChEBI" id="CHEBI:23681"/>
        <dbReference type="ChEBI" id="CHEBI:23683"/>
        <dbReference type="ChEBI" id="CHEBI:57618"/>
        <dbReference type="ChEBI" id="CHEBI:58210"/>
    </reaction>
</comment>
<evidence type="ECO:0000256" key="11">
    <source>
        <dbReference type="ARBA" id="ARBA00047859"/>
    </source>
</evidence>
<dbReference type="PANTHER" id="PTHR43884">
    <property type="entry name" value="ACYL-COA DEHYDROGENASE"/>
    <property type="match status" value="1"/>
</dbReference>
<dbReference type="AlphaFoldDB" id="A0A4R0GHV7"/>
<dbReference type="RefSeq" id="WP_131304029.1">
    <property type="nucleotide sequence ID" value="NZ_SJJR01000008.1"/>
</dbReference>
<dbReference type="InterPro" id="IPR006091">
    <property type="entry name" value="Acyl-CoA_Oxase/DH_mid-dom"/>
</dbReference>
<accession>A0A4R0GHV7</accession>
<evidence type="ECO:0000313" key="16">
    <source>
        <dbReference type="EMBL" id="TCB96716.1"/>
    </source>
</evidence>
<gene>
    <name evidence="16" type="ORF">E0H26_13870</name>
</gene>
<evidence type="ECO:0000256" key="8">
    <source>
        <dbReference type="ARBA" id="ARBA00034317"/>
    </source>
</evidence>
<comment type="pathway">
    <text evidence="7">Sulfur metabolism; dibenzothiophene degradation.</text>
</comment>
<comment type="similarity">
    <text evidence="8">Belongs to the DszC flavin monooxygenase family.</text>
</comment>
<dbReference type="InterPro" id="IPR013107">
    <property type="entry name" value="Acyl-CoA_DH_C"/>
</dbReference>
<feature type="domain" description="Acyl-CoA oxidase/dehydrogenase middle" evidence="14">
    <location>
        <begin position="118"/>
        <end position="201"/>
    </location>
</feature>
<evidence type="ECO:0000256" key="5">
    <source>
        <dbReference type="ARBA" id="ARBA00023002"/>
    </source>
</evidence>
<dbReference type="Pfam" id="PF08028">
    <property type="entry name" value="Acyl-CoA_dh_2"/>
    <property type="match status" value="1"/>
</dbReference>
<dbReference type="GO" id="GO:0050660">
    <property type="term" value="F:flavin adenine dinucleotide binding"/>
    <property type="evidence" value="ECO:0007669"/>
    <property type="project" value="InterPro"/>
</dbReference>
<dbReference type="Proteomes" id="UP000292274">
    <property type="component" value="Unassembled WGS sequence"/>
</dbReference>
<dbReference type="Pfam" id="PF02770">
    <property type="entry name" value="Acyl-CoA_dh_M"/>
    <property type="match status" value="1"/>
</dbReference>
<comment type="catalytic activity">
    <reaction evidence="12">
        <text>dibenzothiophene 5-oxide + FMNH2 + O2 = dibenzothiophene 5,5-dioxide + FMN + H2O + H(+)</text>
        <dbReference type="Rhea" id="RHEA:49080"/>
        <dbReference type="ChEBI" id="CHEBI:15377"/>
        <dbReference type="ChEBI" id="CHEBI:15378"/>
        <dbReference type="ChEBI" id="CHEBI:15379"/>
        <dbReference type="ChEBI" id="CHEBI:23683"/>
        <dbReference type="ChEBI" id="CHEBI:57618"/>
        <dbReference type="ChEBI" id="CHEBI:58210"/>
        <dbReference type="ChEBI" id="CHEBI:90356"/>
    </reaction>
</comment>
<keyword evidence="5" id="KW-0560">Oxidoreductase</keyword>
<evidence type="ECO:0000256" key="13">
    <source>
        <dbReference type="ARBA" id="ARBA00049456"/>
    </source>
</evidence>
<comment type="catalytic activity">
    <reaction evidence="13">
        <text>dibenzothiophene + 2 FMNH2 + 2 O2 = dibenzothiophene 5,5-dioxide + 2 FMN + 2 H2O + 2 H(+)</text>
        <dbReference type="Rhea" id="RHEA:49072"/>
        <dbReference type="ChEBI" id="CHEBI:15377"/>
        <dbReference type="ChEBI" id="CHEBI:15378"/>
        <dbReference type="ChEBI" id="CHEBI:15379"/>
        <dbReference type="ChEBI" id="CHEBI:23681"/>
        <dbReference type="ChEBI" id="CHEBI:57618"/>
        <dbReference type="ChEBI" id="CHEBI:58210"/>
        <dbReference type="ChEBI" id="CHEBI:90356"/>
        <dbReference type="EC" id="1.14.14.21"/>
    </reaction>
</comment>
<dbReference type="InterPro" id="IPR009100">
    <property type="entry name" value="AcylCoA_DH/oxidase_NM_dom_sf"/>
</dbReference>
<organism evidence="16 17">
    <name type="scientific">Micromonospora zingiberis</name>
    <dbReference type="NCBI Taxonomy" id="2053011"/>
    <lineage>
        <taxon>Bacteria</taxon>
        <taxon>Bacillati</taxon>
        <taxon>Actinomycetota</taxon>
        <taxon>Actinomycetes</taxon>
        <taxon>Micromonosporales</taxon>
        <taxon>Micromonosporaceae</taxon>
        <taxon>Micromonospora</taxon>
    </lineage>
</organism>
<dbReference type="SUPFAM" id="SSF56645">
    <property type="entry name" value="Acyl-CoA dehydrogenase NM domain-like"/>
    <property type="match status" value="1"/>
</dbReference>
<dbReference type="InterPro" id="IPR036250">
    <property type="entry name" value="AcylCo_DH-like_C"/>
</dbReference>
<evidence type="ECO:0000256" key="12">
    <source>
        <dbReference type="ARBA" id="ARBA00048445"/>
    </source>
</evidence>
<evidence type="ECO:0000256" key="4">
    <source>
        <dbReference type="ARBA" id="ARBA00022741"/>
    </source>
</evidence>
<dbReference type="EC" id="1.14.14.21" evidence="9"/>
<dbReference type="PANTHER" id="PTHR43884:SF12">
    <property type="entry name" value="ISOVALERYL-COA DEHYDROGENASE, MITOCHONDRIAL-RELATED"/>
    <property type="match status" value="1"/>
</dbReference>
<protein>
    <recommendedName>
        <fullName evidence="10">Dibenzothiophene monooxygenase</fullName>
        <ecNumber evidence="9">1.14.14.21</ecNumber>
    </recommendedName>
</protein>
<comment type="caution">
    <text evidence="16">The sequence shown here is derived from an EMBL/GenBank/DDBJ whole genome shotgun (WGS) entry which is preliminary data.</text>
</comment>
<dbReference type="Gene3D" id="1.20.140.10">
    <property type="entry name" value="Butyryl-CoA Dehydrogenase, subunit A, domain 3"/>
    <property type="match status" value="1"/>
</dbReference>
<dbReference type="SUPFAM" id="SSF47203">
    <property type="entry name" value="Acyl-CoA dehydrogenase C-terminal domain-like"/>
    <property type="match status" value="1"/>
</dbReference>
<dbReference type="InterPro" id="IPR046373">
    <property type="entry name" value="Acyl-CoA_Oxase/DH_mid-dom_sf"/>
</dbReference>
<dbReference type="GO" id="GO:0008470">
    <property type="term" value="F:3-methylbutanoyl-CoA dehydrogenase activity"/>
    <property type="evidence" value="ECO:0007669"/>
    <property type="project" value="TreeGrafter"/>
</dbReference>
<name>A0A4R0GHV7_9ACTN</name>
<dbReference type="OrthoDB" id="571684at2"/>
<evidence type="ECO:0000256" key="1">
    <source>
        <dbReference type="ARBA" id="ARBA00004496"/>
    </source>
</evidence>
<keyword evidence="3" id="KW-0288">FMN</keyword>